<accession>A0A2Z7DC79</accession>
<dbReference type="AlphaFoldDB" id="A0A2Z7DC79"/>
<keyword evidence="1" id="KW-0472">Membrane</keyword>
<evidence type="ECO:0000313" key="3">
    <source>
        <dbReference type="Proteomes" id="UP000250235"/>
    </source>
</evidence>
<keyword evidence="1" id="KW-1133">Transmembrane helix</keyword>
<keyword evidence="1" id="KW-0812">Transmembrane</keyword>
<feature type="transmembrane region" description="Helical" evidence="1">
    <location>
        <begin position="168"/>
        <end position="191"/>
    </location>
</feature>
<dbReference type="EMBL" id="KQ987386">
    <property type="protein sequence ID" value="KZV57252.1"/>
    <property type="molecule type" value="Genomic_DNA"/>
</dbReference>
<feature type="transmembrane region" description="Helical" evidence="1">
    <location>
        <begin position="134"/>
        <end position="156"/>
    </location>
</feature>
<name>A0A2Z7DC79_9LAMI</name>
<protein>
    <submittedName>
        <fullName evidence="2">Uncharacterized protein</fullName>
    </submittedName>
</protein>
<evidence type="ECO:0000313" key="2">
    <source>
        <dbReference type="EMBL" id="KZV57252.1"/>
    </source>
</evidence>
<reference evidence="2 3" key="1">
    <citation type="journal article" date="2015" name="Proc. Natl. Acad. Sci. U.S.A.">
        <title>The resurrection genome of Boea hygrometrica: A blueprint for survival of dehydration.</title>
        <authorList>
            <person name="Xiao L."/>
            <person name="Yang G."/>
            <person name="Zhang L."/>
            <person name="Yang X."/>
            <person name="Zhao S."/>
            <person name="Ji Z."/>
            <person name="Zhou Q."/>
            <person name="Hu M."/>
            <person name="Wang Y."/>
            <person name="Chen M."/>
            <person name="Xu Y."/>
            <person name="Jin H."/>
            <person name="Xiao X."/>
            <person name="Hu G."/>
            <person name="Bao F."/>
            <person name="Hu Y."/>
            <person name="Wan P."/>
            <person name="Li L."/>
            <person name="Deng X."/>
            <person name="Kuang T."/>
            <person name="Xiang C."/>
            <person name="Zhu J.K."/>
            <person name="Oliver M.J."/>
            <person name="He Y."/>
        </authorList>
    </citation>
    <scope>NUCLEOTIDE SEQUENCE [LARGE SCALE GENOMIC DNA]</scope>
    <source>
        <strain evidence="3">cv. XS01</strain>
    </source>
</reference>
<gene>
    <name evidence="2" type="ORF">F511_36696</name>
</gene>
<organism evidence="2 3">
    <name type="scientific">Dorcoceras hygrometricum</name>
    <dbReference type="NCBI Taxonomy" id="472368"/>
    <lineage>
        <taxon>Eukaryota</taxon>
        <taxon>Viridiplantae</taxon>
        <taxon>Streptophyta</taxon>
        <taxon>Embryophyta</taxon>
        <taxon>Tracheophyta</taxon>
        <taxon>Spermatophyta</taxon>
        <taxon>Magnoliopsida</taxon>
        <taxon>eudicotyledons</taxon>
        <taxon>Gunneridae</taxon>
        <taxon>Pentapetalae</taxon>
        <taxon>asterids</taxon>
        <taxon>lamiids</taxon>
        <taxon>Lamiales</taxon>
        <taxon>Gesneriaceae</taxon>
        <taxon>Didymocarpoideae</taxon>
        <taxon>Trichosporeae</taxon>
        <taxon>Loxocarpinae</taxon>
        <taxon>Dorcoceras</taxon>
    </lineage>
</organism>
<keyword evidence="3" id="KW-1185">Reference proteome</keyword>
<sequence length="212" mass="23492">MLIREYAMRINVSAESSQEYADLFLEVRSKFSYVPLLPQSGRISLEDFDYSVPTLQPTPTTRNPILIALSSPCQDASITTSFESFEQLEEERKETTVCYLFAFRWIVSSAQVVVSSFRSELLGTPVVVIVAQKLSMYVVVSLFLLLVSVLIIDAVIEDERQLPLHLTVLMHSTCIDICCYLFAIAICSPYWGYPGFSAGHGDDSAGGAPRGG</sequence>
<proteinExistence type="predicted"/>
<evidence type="ECO:0000256" key="1">
    <source>
        <dbReference type="SAM" id="Phobius"/>
    </source>
</evidence>
<dbReference type="Proteomes" id="UP000250235">
    <property type="component" value="Unassembled WGS sequence"/>
</dbReference>